<sequence>SSIPGLHVGAAGGCADAAAGALEDVRIKIVDGFGKLQEDRDLVATDVLREGDEVRKLHVIRLPARGDDRPARFTPRRPNARGEEMAGHLDDASWAVQAFSTTDRLDSGSGIPYYQALKAGPRQSVHWDGTEPGACAVILTCGGLCPGENVVIRGIVHALHEYGVQSIYGIRNGFSGIVSPGCWTKLSLELVQDIHTKGGTVLASERSFPAPEEMAKALKARKVQQLFMLGGDGAHKGLLRLIEPLLKDGYQCSCVGVPSTVNNDIPMVPSGDVVAPDGWQSRGPFPLGSEEAAWLRPEVEKTFGFDSAVTEARDSIDAAYVEATCNANCIGLVKLLGRDSGLLRGFLALTATLASRHVDICLLPEMESSVEKVCDHCERLMSTKGYAVIVVADGWGRSSLLHG</sequence>
<name>A0ABN9QHS7_9DINO</name>
<dbReference type="EMBL" id="CAUYUJ010002986">
    <property type="protein sequence ID" value="CAK0803279.1"/>
    <property type="molecule type" value="Genomic_DNA"/>
</dbReference>
<evidence type="ECO:0000313" key="8">
    <source>
        <dbReference type="Proteomes" id="UP001189429"/>
    </source>
</evidence>
<evidence type="ECO:0000256" key="5">
    <source>
        <dbReference type="ARBA" id="ARBA00022842"/>
    </source>
</evidence>
<dbReference type="Proteomes" id="UP001189429">
    <property type="component" value="Unassembled WGS sequence"/>
</dbReference>
<organism evidence="7 8">
    <name type="scientific">Prorocentrum cordatum</name>
    <dbReference type="NCBI Taxonomy" id="2364126"/>
    <lineage>
        <taxon>Eukaryota</taxon>
        <taxon>Sar</taxon>
        <taxon>Alveolata</taxon>
        <taxon>Dinophyceae</taxon>
        <taxon>Prorocentrales</taxon>
        <taxon>Prorocentraceae</taxon>
        <taxon>Prorocentrum</taxon>
    </lineage>
</organism>
<dbReference type="InterPro" id="IPR000023">
    <property type="entry name" value="Phosphofructokinase_dom"/>
</dbReference>
<keyword evidence="2" id="KW-0808">Transferase</keyword>
<feature type="non-terminal residue" evidence="7">
    <location>
        <position position="1"/>
    </location>
</feature>
<dbReference type="InterPro" id="IPR035966">
    <property type="entry name" value="PKF_sf"/>
</dbReference>
<comment type="cofactor">
    <cofactor evidence="1">
        <name>Mg(2+)</name>
        <dbReference type="ChEBI" id="CHEBI:18420"/>
    </cofactor>
</comment>
<dbReference type="Pfam" id="PF00365">
    <property type="entry name" value="PFK"/>
    <property type="match status" value="2"/>
</dbReference>
<protein>
    <recommendedName>
        <fullName evidence="6">Phosphofructokinase domain-containing protein</fullName>
    </recommendedName>
</protein>
<keyword evidence="3" id="KW-0479">Metal-binding</keyword>
<accession>A0ABN9QHS7</accession>
<feature type="domain" description="Phosphofructokinase" evidence="6">
    <location>
        <begin position="299"/>
        <end position="395"/>
    </location>
</feature>
<evidence type="ECO:0000256" key="3">
    <source>
        <dbReference type="ARBA" id="ARBA00022723"/>
    </source>
</evidence>
<dbReference type="PANTHER" id="PTHR45770">
    <property type="entry name" value="ATP-DEPENDENT 6-PHOSPHOFRUCTOKINASE 1"/>
    <property type="match status" value="1"/>
</dbReference>
<dbReference type="PRINTS" id="PR00476">
    <property type="entry name" value="PHFRCTKINASE"/>
</dbReference>
<evidence type="ECO:0000259" key="6">
    <source>
        <dbReference type="Pfam" id="PF00365"/>
    </source>
</evidence>
<feature type="non-terminal residue" evidence="7">
    <location>
        <position position="403"/>
    </location>
</feature>
<proteinExistence type="predicted"/>
<evidence type="ECO:0000256" key="2">
    <source>
        <dbReference type="ARBA" id="ARBA00022679"/>
    </source>
</evidence>
<evidence type="ECO:0000313" key="7">
    <source>
        <dbReference type="EMBL" id="CAK0803279.1"/>
    </source>
</evidence>
<keyword evidence="4" id="KW-0418">Kinase</keyword>
<reference evidence="7" key="1">
    <citation type="submission" date="2023-10" db="EMBL/GenBank/DDBJ databases">
        <authorList>
            <person name="Chen Y."/>
            <person name="Shah S."/>
            <person name="Dougan E. K."/>
            <person name="Thang M."/>
            <person name="Chan C."/>
        </authorList>
    </citation>
    <scope>NUCLEOTIDE SEQUENCE [LARGE SCALE GENOMIC DNA]</scope>
</reference>
<keyword evidence="8" id="KW-1185">Reference proteome</keyword>
<dbReference type="InterPro" id="IPR050929">
    <property type="entry name" value="PFKA"/>
</dbReference>
<gene>
    <name evidence="7" type="ORF">PCOR1329_LOCUS10518</name>
</gene>
<dbReference type="SUPFAM" id="SSF53784">
    <property type="entry name" value="Phosphofructokinase"/>
    <property type="match status" value="2"/>
</dbReference>
<dbReference type="Gene3D" id="3.40.50.460">
    <property type="entry name" value="Phosphofructokinase domain"/>
    <property type="match status" value="1"/>
</dbReference>
<feature type="domain" description="Phosphofructokinase" evidence="6">
    <location>
        <begin position="137"/>
        <end position="267"/>
    </location>
</feature>
<evidence type="ECO:0000256" key="4">
    <source>
        <dbReference type="ARBA" id="ARBA00022777"/>
    </source>
</evidence>
<comment type="caution">
    <text evidence="7">The sequence shown here is derived from an EMBL/GenBank/DDBJ whole genome shotgun (WGS) entry which is preliminary data.</text>
</comment>
<dbReference type="InterPro" id="IPR022953">
    <property type="entry name" value="ATP_PFK"/>
</dbReference>
<evidence type="ECO:0000256" key="1">
    <source>
        <dbReference type="ARBA" id="ARBA00001946"/>
    </source>
</evidence>
<keyword evidence="5" id="KW-0460">Magnesium</keyword>
<dbReference type="Gene3D" id="3.40.50.450">
    <property type="match status" value="1"/>
</dbReference>